<dbReference type="Gene3D" id="1.10.1040.50">
    <property type="match status" value="1"/>
</dbReference>
<evidence type="ECO:0000313" key="4">
    <source>
        <dbReference type="EMBL" id="KLU05279.1"/>
    </source>
</evidence>
<keyword evidence="5" id="KW-1185">Reference proteome</keyword>
<organism evidence="4 5">
    <name type="scientific">Rhodopirellula islandica</name>
    <dbReference type="NCBI Taxonomy" id="595434"/>
    <lineage>
        <taxon>Bacteria</taxon>
        <taxon>Pseudomonadati</taxon>
        <taxon>Planctomycetota</taxon>
        <taxon>Planctomycetia</taxon>
        <taxon>Pirellulales</taxon>
        <taxon>Pirellulaceae</taxon>
        <taxon>Rhodopirellula</taxon>
    </lineage>
</organism>
<dbReference type="OrthoDB" id="9771883at2"/>
<dbReference type="InterPro" id="IPR036291">
    <property type="entry name" value="NAD(P)-bd_dom_sf"/>
</dbReference>
<evidence type="ECO:0000313" key="5">
    <source>
        <dbReference type="Proteomes" id="UP000036367"/>
    </source>
</evidence>
<evidence type="ECO:0000259" key="2">
    <source>
        <dbReference type="Pfam" id="PF00725"/>
    </source>
</evidence>
<dbReference type="InterPro" id="IPR006180">
    <property type="entry name" value="3-OHacyl-CoA_DH_CS"/>
</dbReference>
<dbReference type="PROSITE" id="PS00067">
    <property type="entry name" value="3HCDH"/>
    <property type="match status" value="1"/>
</dbReference>
<sequence length="396" mass="42810">MAESIRVLLVGAGVVGRAIATDHLLAGCEVWMADRDEAVLSEACDAVLQRTDGTADSASPWGALVPIPIVHLMPKVPDNPTINMDAVPVWLVIESIAEKLAIKQAFFAEVENWFSRSPILTTNTSTLPIGEIAGAMNTHASRFCGMHFFMPVVGRHAAEIIVHPGTEEAVIAVCEEHVRRLRKAPLRVLDSPGFVVNRMLAPYLNLAMQLLCAGVSAATIREAALRYGMPMSPFELIDLIGPRTAFDGGRVVWQSFPHRMDPSPLLPAMVKRSLLGVAGGKGFYNYAEDGVRAGDELSAEASELVDRYSRDDFGAAEINGDISLVADMFAAAMWREAQAIAETGVADDETIDLAMSGGLGYSTPDSNATWRGHMDAIRDERLLPLADRFAKLKSLQ</sequence>
<proteinExistence type="predicted"/>
<protein>
    <submittedName>
        <fullName evidence="4">Enoyl-CoA hydratase</fullName>
        <ecNumber evidence="4">5.3.3.8</ecNumber>
    </submittedName>
</protein>
<dbReference type="InterPro" id="IPR006176">
    <property type="entry name" value="3-OHacyl-CoA_DH_NAD-bd"/>
</dbReference>
<evidence type="ECO:0000256" key="1">
    <source>
        <dbReference type="ARBA" id="ARBA00023002"/>
    </source>
</evidence>
<dbReference type="PATRIC" id="fig|595434.4.peg.2514"/>
<dbReference type="Pfam" id="PF02737">
    <property type="entry name" value="3HCDH_N"/>
    <property type="match status" value="1"/>
</dbReference>
<evidence type="ECO:0000259" key="3">
    <source>
        <dbReference type="Pfam" id="PF02737"/>
    </source>
</evidence>
<dbReference type="GO" id="GO:0008691">
    <property type="term" value="F:3-hydroxybutyryl-CoA dehydrogenase activity"/>
    <property type="evidence" value="ECO:0007669"/>
    <property type="project" value="TreeGrafter"/>
</dbReference>
<dbReference type="GO" id="GO:0070403">
    <property type="term" value="F:NAD+ binding"/>
    <property type="evidence" value="ECO:0007669"/>
    <property type="project" value="InterPro"/>
</dbReference>
<dbReference type="EMBL" id="LECT01000020">
    <property type="protein sequence ID" value="KLU05279.1"/>
    <property type="molecule type" value="Genomic_DNA"/>
</dbReference>
<keyword evidence="1" id="KW-0560">Oxidoreductase</keyword>
<feature type="domain" description="3-hydroxyacyl-CoA dehydrogenase NAD binding" evidence="3">
    <location>
        <begin position="7"/>
        <end position="190"/>
    </location>
</feature>
<feature type="domain" description="3-hydroxyacyl-CoA dehydrogenase C-terminal" evidence="2">
    <location>
        <begin position="193"/>
        <end position="286"/>
    </location>
</feature>
<gene>
    <name evidence="4" type="ORF">RISK_002642</name>
</gene>
<dbReference type="SUPFAM" id="SSF48179">
    <property type="entry name" value="6-phosphogluconate dehydrogenase C-terminal domain-like"/>
    <property type="match status" value="1"/>
</dbReference>
<name>A0A0J1EIC9_RHOIS</name>
<dbReference type="PANTHER" id="PTHR48075">
    <property type="entry name" value="3-HYDROXYACYL-COA DEHYDROGENASE FAMILY PROTEIN"/>
    <property type="match status" value="1"/>
</dbReference>
<dbReference type="RefSeq" id="WP_047814301.1">
    <property type="nucleotide sequence ID" value="NZ_LECT01000020.1"/>
</dbReference>
<dbReference type="SUPFAM" id="SSF51735">
    <property type="entry name" value="NAD(P)-binding Rossmann-fold domains"/>
    <property type="match status" value="1"/>
</dbReference>
<dbReference type="Proteomes" id="UP000036367">
    <property type="component" value="Unassembled WGS sequence"/>
</dbReference>
<dbReference type="InterPro" id="IPR008927">
    <property type="entry name" value="6-PGluconate_DH-like_C_sf"/>
</dbReference>
<dbReference type="GO" id="GO:0006635">
    <property type="term" value="P:fatty acid beta-oxidation"/>
    <property type="evidence" value="ECO:0007669"/>
    <property type="project" value="TreeGrafter"/>
</dbReference>
<dbReference type="Pfam" id="PF00725">
    <property type="entry name" value="3HCDH"/>
    <property type="match status" value="1"/>
</dbReference>
<dbReference type="STRING" id="595434.RISK_002642"/>
<keyword evidence="4" id="KW-0413">Isomerase</keyword>
<comment type="caution">
    <text evidence="4">The sequence shown here is derived from an EMBL/GenBank/DDBJ whole genome shotgun (WGS) entry which is preliminary data.</text>
</comment>
<accession>A0A0J1EIC9</accession>
<dbReference type="InterPro" id="IPR006108">
    <property type="entry name" value="3HC_DH_C"/>
</dbReference>
<reference evidence="4" key="1">
    <citation type="submission" date="2015-05" db="EMBL/GenBank/DDBJ databases">
        <title>Permanent draft genome of Rhodopirellula islandicus K833.</title>
        <authorList>
            <person name="Kizina J."/>
            <person name="Richter M."/>
            <person name="Glockner F.O."/>
            <person name="Harder J."/>
        </authorList>
    </citation>
    <scope>NUCLEOTIDE SEQUENCE [LARGE SCALE GENOMIC DNA]</scope>
    <source>
        <strain evidence="4">K833</strain>
    </source>
</reference>
<dbReference type="Gene3D" id="3.40.50.720">
    <property type="entry name" value="NAD(P)-binding Rossmann-like Domain"/>
    <property type="match status" value="1"/>
</dbReference>
<dbReference type="GO" id="GO:0004165">
    <property type="term" value="F:delta(3)-delta(2)-enoyl-CoA isomerase activity"/>
    <property type="evidence" value="ECO:0007669"/>
    <property type="project" value="UniProtKB-EC"/>
</dbReference>
<dbReference type="EC" id="5.3.3.8" evidence="4"/>
<dbReference type="AlphaFoldDB" id="A0A0J1EIC9"/>
<dbReference type="PANTHER" id="PTHR48075:SF5">
    <property type="entry name" value="3-HYDROXYBUTYRYL-COA DEHYDROGENASE"/>
    <property type="match status" value="1"/>
</dbReference>